<sequence>MRTYKETLRKLFVNYTIGSILAVIGVGSTLMVMALNIRQVDLLMLLLIQFFLVLCHAVY</sequence>
<dbReference type="Proteomes" id="UP000198979">
    <property type="component" value="Unassembled WGS sequence"/>
</dbReference>
<organism evidence="2 3">
    <name type="scientific">Anoxybacillus pushchinoensis</name>
    <dbReference type="NCBI Taxonomy" id="150248"/>
    <lineage>
        <taxon>Bacteria</taxon>
        <taxon>Bacillati</taxon>
        <taxon>Bacillota</taxon>
        <taxon>Bacilli</taxon>
        <taxon>Bacillales</taxon>
        <taxon>Anoxybacillaceae</taxon>
        <taxon>Anoxybacillus</taxon>
    </lineage>
</organism>
<evidence type="ECO:0000313" key="2">
    <source>
        <dbReference type="EMBL" id="SFA53137.1"/>
    </source>
</evidence>
<protein>
    <submittedName>
        <fullName evidence="2">Uncharacterized protein</fullName>
    </submittedName>
</protein>
<feature type="transmembrane region" description="Helical" evidence="1">
    <location>
        <begin position="40"/>
        <end position="58"/>
    </location>
</feature>
<dbReference type="EMBL" id="FOJQ01000035">
    <property type="protein sequence ID" value="SFA53137.1"/>
    <property type="molecule type" value="Genomic_DNA"/>
</dbReference>
<dbReference type="RefSeq" id="WP_244149248.1">
    <property type="nucleotide sequence ID" value="NZ_FOJQ01000035.1"/>
</dbReference>
<keyword evidence="1" id="KW-0812">Transmembrane</keyword>
<keyword evidence="1" id="KW-0472">Membrane</keyword>
<evidence type="ECO:0000313" key="3">
    <source>
        <dbReference type="Proteomes" id="UP000198979"/>
    </source>
</evidence>
<dbReference type="AlphaFoldDB" id="A0A1I0TN52"/>
<name>A0A1I0TN52_9BACL</name>
<reference evidence="3" key="1">
    <citation type="submission" date="2016-10" db="EMBL/GenBank/DDBJ databases">
        <authorList>
            <person name="Varghese N."/>
            <person name="Submissions S."/>
        </authorList>
    </citation>
    <scope>NUCLEOTIDE SEQUENCE [LARGE SCALE GENOMIC DNA]</scope>
    <source>
        <strain evidence="3">K1</strain>
    </source>
</reference>
<keyword evidence="1" id="KW-1133">Transmembrane helix</keyword>
<feature type="transmembrane region" description="Helical" evidence="1">
    <location>
        <begin position="12"/>
        <end position="34"/>
    </location>
</feature>
<dbReference type="STRING" id="150248.SAMN05216169_10359"/>
<keyword evidence="3" id="KW-1185">Reference proteome</keyword>
<proteinExistence type="predicted"/>
<evidence type="ECO:0000256" key="1">
    <source>
        <dbReference type="SAM" id="Phobius"/>
    </source>
</evidence>
<gene>
    <name evidence="2" type="ORF">SAMN05216169_10359</name>
</gene>
<accession>A0A1I0TN52</accession>